<comment type="similarity">
    <text evidence="1">Belongs to the SIS family. PHI subfamily.</text>
</comment>
<dbReference type="PROSITE" id="PS51464">
    <property type="entry name" value="SIS"/>
    <property type="match status" value="1"/>
</dbReference>
<dbReference type="SUPFAM" id="SSF53697">
    <property type="entry name" value="SIS domain"/>
    <property type="match status" value="1"/>
</dbReference>
<name>A0ABM6W1S7_9LACO</name>
<dbReference type="InterPro" id="IPR001347">
    <property type="entry name" value="SIS_dom"/>
</dbReference>
<keyword evidence="4" id="KW-1185">Reference proteome</keyword>
<dbReference type="InterPro" id="IPR046348">
    <property type="entry name" value="SIS_dom_sf"/>
</dbReference>
<dbReference type="NCBIfam" id="TIGR03127">
    <property type="entry name" value="RuMP_HxlB"/>
    <property type="match status" value="1"/>
</dbReference>
<feature type="domain" description="SIS" evidence="2">
    <location>
        <begin position="31"/>
        <end position="172"/>
    </location>
</feature>
<reference evidence="3 4" key="1">
    <citation type="submission" date="2018-05" db="EMBL/GenBank/DDBJ databases">
        <title>Reference genomes for bee gut microbiota database.</title>
        <authorList>
            <person name="Ellegaard K.M."/>
        </authorList>
    </citation>
    <scope>NUCLEOTIDE SEQUENCE [LARGE SCALE GENOMIC DNA]</scope>
    <source>
        <strain evidence="3 4">ESL0186</strain>
    </source>
</reference>
<dbReference type="Pfam" id="PF01380">
    <property type="entry name" value="SIS"/>
    <property type="match status" value="1"/>
</dbReference>
<evidence type="ECO:0000259" key="2">
    <source>
        <dbReference type="PROSITE" id="PS51464"/>
    </source>
</evidence>
<organism evidence="3 4">
    <name type="scientific">Lactobacillus kullabergensis</name>
    <dbReference type="NCBI Taxonomy" id="1218493"/>
    <lineage>
        <taxon>Bacteria</taxon>
        <taxon>Bacillati</taxon>
        <taxon>Bacillota</taxon>
        <taxon>Bacilli</taxon>
        <taxon>Lactobacillales</taxon>
        <taxon>Lactobacillaceae</taxon>
        <taxon>Lactobacillus</taxon>
    </lineage>
</organism>
<dbReference type="InterPro" id="IPR017552">
    <property type="entry name" value="PHI/rmpB"/>
</dbReference>
<evidence type="ECO:0000313" key="3">
    <source>
        <dbReference type="EMBL" id="AWM75798.1"/>
    </source>
</evidence>
<gene>
    <name evidence="3" type="primary">hxlB</name>
    <name evidence="3" type="ORF">DKL58_07345</name>
</gene>
<dbReference type="Proteomes" id="UP000246036">
    <property type="component" value="Chromosome"/>
</dbReference>
<evidence type="ECO:0000256" key="1">
    <source>
        <dbReference type="ARBA" id="ARBA00009235"/>
    </source>
</evidence>
<evidence type="ECO:0000313" key="4">
    <source>
        <dbReference type="Proteomes" id="UP000246036"/>
    </source>
</evidence>
<proteinExistence type="inferred from homology"/>
<dbReference type="PANTHER" id="PTHR43443:SF1">
    <property type="entry name" value="3-HEXULOSE-6-PHOSPHATE ISOMERASE"/>
    <property type="match status" value="1"/>
</dbReference>
<dbReference type="RefSeq" id="WP_109586631.1">
    <property type="nucleotide sequence ID" value="NZ_CP029477.1"/>
</dbReference>
<accession>A0ABM6W1S7</accession>
<dbReference type="CDD" id="cd05005">
    <property type="entry name" value="SIS_PHI"/>
    <property type="match status" value="1"/>
</dbReference>
<dbReference type="EMBL" id="CP029477">
    <property type="protein sequence ID" value="AWM75798.1"/>
    <property type="molecule type" value="Genomic_DNA"/>
</dbReference>
<protein>
    <submittedName>
        <fullName evidence="3">6-phospho-3-hexuloisomerase</fullName>
    </submittedName>
</protein>
<dbReference type="Gene3D" id="3.40.50.10490">
    <property type="entry name" value="Glucose-6-phosphate isomerase like protein, domain 1"/>
    <property type="match status" value="1"/>
</dbReference>
<sequence>MEYNTKEIATIAGKEISDIENKISDKDIELLMKKIKGAKKIFVAGAGRSLLMLRAFAMRLMHLGFDSYVVGDTITPAYSKDDLLIIGSASGETGNLISISKKAQEIGGQIFVLTIFPESTLGKMADKFLRIPAYTDKLPESAENKKNILPGGSMFEISMLVLLDSMIIPLGEYQNVATNKYFDRHANLE</sequence>
<dbReference type="PANTHER" id="PTHR43443">
    <property type="entry name" value="3-HEXULOSE-6-PHOSPHATE ISOMERASE"/>
    <property type="match status" value="1"/>
</dbReference>